<dbReference type="GO" id="GO:0005886">
    <property type="term" value="C:plasma membrane"/>
    <property type="evidence" value="ECO:0007669"/>
    <property type="project" value="TreeGrafter"/>
</dbReference>
<dbReference type="FunFam" id="2.60.40.420:FF:000034">
    <property type="entry name" value="Cupredoxin superfamily protein"/>
    <property type="match status" value="1"/>
</dbReference>
<dbReference type="EMBL" id="CM031826">
    <property type="protein sequence ID" value="KAG6728048.1"/>
    <property type="molecule type" value="Genomic_DNA"/>
</dbReference>
<keyword evidence="3" id="KW-0732">Signal</keyword>
<dbReference type="PANTHER" id="PTHR33021:SF189">
    <property type="entry name" value="CUCUMBER PEELING CUPREDOXIN-LIKE"/>
    <property type="match status" value="1"/>
</dbReference>
<dbReference type="EMBL" id="CM031810">
    <property type="protein sequence ID" value="KAG6665370.1"/>
    <property type="molecule type" value="Genomic_DNA"/>
</dbReference>
<dbReference type="InterPro" id="IPR008972">
    <property type="entry name" value="Cupredoxin"/>
</dbReference>
<dbReference type="OrthoDB" id="5421909at2759"/>
<name>A0A8T1RD12_CARIL</name>
<dbReference type="InterPro" id="IPR039391">
    <property type="entry name" value="Phytocyanin-like"/>
</dbReference>
<dbReference type="Proteomes" id="UP000811246">
    <property type="component" value="Chromosome 2"/>
</dbReference>
<keyword evidence="7" id="KW-1185">Reference proteome</keyword>
<evidence type="ECO:0000313" key="6">
    <source>
        <dbReference type="EMBL" id="KAG6728048.1"/>
    </source>
</evidence>
<keyword evidence="1" id="KW-1015">Disulfide bond</keyword>
<organism evidence="5 7">
    <name type="scientific">Carya illinoinensis</name>
    <name type="common">Pecan</name>
    <dbReference type="NCBI Taxonomy" id="32201"/>
    <lineage>
        <taxon>Eukaryota</taxon>
        <taxon>Viridiplantae</taxon>
        <taxon>Streptophyta</taxon>
        <taxon>Embryophyta</taxon>
        <taxon>Tracheophyta</taxon>
        <taxon>Spermatophyta</taxon>
        <taxon>Magnoliopsida</taxon>
        <taxon>eudicotyledons</taxon>
        <taxon>Gunneridae</taxon>
        <taxon>Pentapetalae</taxon>
        <taxon>rosids</taxon>
        <taxon>fabids</taxon>
        <taxon>Fagales</taxon>
        <taxon>Juglandaceae</taxon>
        <taxon>Carya</taxon>
    </lineage>
</organism>
<gene>
    <name evidence="5" type="ORF">CIPAW_02G157100</name>
    <name evidence="6" type="ORF">I3842_02G154400</name>
</gene>
<comment type="caution">
    <text evidence="5">The sequence shown here is derived from an EMBL/GenBank/DDBJ whole genome shotgun (WGS) entry which is preliminary data.</text>
</comment>
<evidence type="ECO:0000256" key="2">
    <source>
        <dbReference type="ARBA" id="ARBA00023180"/>
    </source>
</evidence>
<dbReference type="PANTHER" id="PTHR33021">
    <property type="entry name" value="BLUE COPPER PROTEIN"/>
    <property type="match status" value="1"/>
</dbReference>
<dbReference type="SUPFAM" id="SSF49503">
    <property type="entry name" value="Cupredoxins"/>
    <property type="match status" value="1"/>
</dbReference>
<protein>
    <recommendedName>
        <fullName evidence="4">Phytocyanin domain-containing protein</fullName>
    </recommendedName>
</protein>
<dbReference type="Pfam" id="PF02298">
    <property type="entry name" value="Cu_bind_like"/>
    <property type="match status" value="1"/>
</dbReference>
<feature type="domain" description="Phytocyanin" evidence="4">
    <location>
        <begin position="27"/>
        <end position="130"/>
    </location>
</feature>
<evidence type="ECO:0000313" key="5">
    <source>
        <dbReference type="EMBL" id="KAG6665370.1"/>
    </source>
</evidence>
<dbReference type="AlphaFoldDB" id="A0A8T1RD12"/>
<sequence length="142" mass="15109">MVKFTSVVFVFGTVVAAVLLQSAAAKTVHVVGDSMGWTVPVDASAYENWAASKKFMVGDILTFNFVTGAHGVLQVSKESYDSCSASNPIGDPITTGPINITLSNSGNHYYICDFSMHCQFGQKLTITVLSALLFCAVPSFAE</sequence>
<reference evidence="6" key="2">
    <citation type="submission" date="2021-01" db="EMBL/GenBank/DDBJ databases">
        <authorList>
            <person name="Lovell J.T."/>
            <person name="Bentley N."/>
            <person name="Bhattarai G."/>
            <person name="Jenkins J.W."/>
            <person name="Sreedasyam A."/>
            <person name="Alarcon Y."/>
            <person name="Bock C."/>
            <person name="Boston L."/>
            <person name="Carlson J."/>
            <person name="Cervantes K."/>
            <person name="Clermont K."/>
            <person name="Krom N."/>
            <person name="Kubenka K."/>
            <person name="Mamidi S."/>
            <person name="Mattison C."/>
            <person name="Monteros M."/>
            <person name="Pisani C."/>
            <person name="Plott C."/>
            <person name="Rajasekar S."/>
            <person name="Rhein H.S."/>
            <person name="Rohla C."/>
            <person name="Song M."/>
            <person name="Hilaire R.S."/>
            <person name="Shu S."/>
            <person name="Wells L."/>
            <person name="Wang X."/>
            <person name="Webber J."/>
            <person name="Heerema R.J."/>
            <person name="Klein P."/>
            <person name="Conner P."/>
            <person name="Grauke L."/>
            <person name="Grimwood J."/>
            <person name="Schmutz J."/>
            <person name="Randall J.J."/>
        </authorList>
    </citation>
    <scope>NUCLEOTIDE SEQUENCE</scope>
    <source>
        <tissue evidence="6">Leaf</tissue>
    </source>
</reference>
<dbReference type="InterPro" id="IPR003245">
    <property type="entry name" value="Phytocyanin_dom"/>
</dbReference>
<feature type="chain" id="PRO_5035859012" description="Phytocyanin domain-containing protein" evidence="3">
    <location>
        <begin position="26"/>
        <end position="142"/>
    </location>
</feature>
<keyword evidence="2" id="KW-0325">Glycoprotein</keyword>
<evidence type="ECO:0000259" key="4">
    <source>
        <dbReference type="PROSITE" id="PS51485"/>
    </source>
</evidence>
<evidence type="ECO:0000256" key="1">
    <source>
        <dbReference type="ARBA" id="ARBA00023157"/>
    </source>
</evidence>
<reference evidence="5" key="1">
    <citation type="submission" date="2020-12" db="EMBL/GenBank/DDBJ databases">
        <title>WGS assembly of Carya illinoinensis cv. Pawnee.</title>
        <authorList>
            <person name="Platts A."/>
            <person name="Shu S."/>
            <person name="Wright S."/>
            <person name="Barry K."/>
            <person name="Edger P."/>
            <person name="Pires J.C."/>
            <person name="Schmutz J."/>
        </authorList>
    </citation>
    <scope>NUCLEOTIDE SEQUENCE</scope>
    <source>
        <tissue evidence="5">Leaf</tissue>
    </source>
</reference>
<dbReference type="Gene3D" id="2.60.40.420">
    <property type="entry name" value="Cupredoxins - blue copper proteins"/>
    <property type="match status" value="1"/>
</dbReference>
<accession>A0A8T1RD12</accession>
<feature type="signal peptide" evidence="3">
    <location>
        <begin position="1"/>
        <end position="25"/>
    </location>
</feature>
<evidence type="ECO:0000313" key="7">
    <source>
        <dbReference type="Proteomes" id="UP000811609"/>
    </source>
</evidence>
<dbReference type="Proteomes" id="UP000811609">
    <property type="component" value="Chromosome 2"/>
</dbReference>
<evidence type="ECO:0000256" key="3">
    <source>
        <dbReference type="SAM" id="SignalP"/>
    </source>
</evidence>
<dbReference type="GO" id="GO:0009055">
    <property type="term" value="F:electron transfer activity"/>
    <property type="evidence" value="ECO:0007669"/>
    <property type="project" value="InterPro"/>
</dbReference>
<proteinExistence type="predicted"/>
<dbReference type="PROSITE" id="PS51485">
    <property type="entry name" value="PHYTOCYANIN"/>
    <property type="match status" value="1"/>
</dbReference>